<gene>
    <name evidence="1" type="primary">48</name>
    <name evidence="1" type="ORF">SEA_ANNADREAMY_48</name>
</gene>
<dbReference type="RefSeq" id="YP_009839014.1">
    <property type="nucleotide sequence ID" value="NC_048719.1"/>
</dbReference>
<sequence>MYCNKCSGRVFIDRVYSEKKHVELFCIGCGKRWMLDKTKSRFAAWLWKKEQSHANAAIASLPD</sequence>
<name>A0A345GT97_9CAUD</name>
<dbReference type="Proteomes" id="UP000259354">
    <property type="component" value="Segment"/>
</dbReference>
<dbReference type="EMBL" id="MH536811">
    <property type="protein sequence ID" value="AXG66169.1"/>
    <property type="molecule type" value="Genomic_DNA"/>
</dbReference>
<keyword evidence="2" id="KW-1185">Reference proteome</keyword>
<evidence type="ECO:0000313" key="2">
    <source>
        <dbReference type="Proteomes" id="UP000259354"/>
    </source>
</evidence>
<dbReference type="GeneID" id="55609191"/>
<proteinExistence type="predicted"/>
<evidence type="ECO:0000313" key="1">
    <source>
        <dbReference type="EMBL" id="AXG66169.1"/>
    </source>
</evidence>
<protein>
    <submittedName>
        <fullName evidence="1">Uncharacterized protein</fullName>
    </submittedName>
</protein>
<reference evidence="1 2" key="1">
    <citation type="submission" date="2018-06" db="EMBL/GenBank/DDBJ databases">
        <authorList>
            <person name="Moussa A."/>
            <person name="Couoh J.M."/>
            <person name="Harbem L."/>
            <person name="Okocha J.C."/>
            <person name="Taylor D."/>
            <person name="Teutsch A.B."/>
            <person name="Smith B.R."/>
            <person name="Suri N."/>
            <person name="Layton S.R."/>
            <person name="Kim T."/>
            <person name="Hughes L.E."/>
            <person name="Garlena R.A."/>
            <person name="Russell D.A."/>
            <person name="Pope W.H."/>
            <person name="Jacobs-Sera D."/>
            <person name="Hatfull G.F."/>
        </authorList>
    </citation>
    <scope>NUCLEOTIDE SEQUENCE [LARGE SCALE GENOMIC DNA]</scope>
</reference>
<dbReference type="KEGG" id="vg:55609191"/>
<accession>A0A345GT97</accession>
<organism evidence="1 2">
    <name type="scientific">Streptomyces phage Annadreamy</name>
    <dbReference type="NCBI Taxonomy" id="2250335"/>
    <lineage>
        <taxon>Viruses</taxon>
        <taxon>Duplodnaviria</taxon>
        <taxon>Heunggongvirae</taxon>
        <taxon>Uroviricota</taxon>
        <taxon>Caudoviricetes</taxon>
        <taxon>Stanwilliamsviridae</taxon>
        <taxon>Loccivirinae</taxon>
        <taxon>Annadreamyvirus</taxon>
        <taxon>Annadreamyvirus annadreamy</taxon>
    </lineage>
</organism>